<gene>
    <name evidence="2" type="ORF">PENTCL1PPCAC_4608</name>
</gene>
<evidence type="ECO:0000313" key="2">
    <source>
        <dbReference type="EMBL" id="GMS82433.1"/>
    </source>
</evidence>
<sequence length="153" mass="16843">SSFAPTVRLPTRNESIHTDHPTLLRTPRGFLCAVCAGDRCNSAEWVKFEPINFMNLASGEEKSVKMTTVATPPPPHATTTRPGPAANATVAELEGELIGNKFVVMIIATMATIIMVFTCVRQCCKYCGEKAWAEQQERLLSMPKEEERTAEDT</sequence>
<organism evidence="2 3">
    <name type="scientific">Pristionchus entomophagus</name>
    <dbReference type="NCBI Taxonomy" id="358040"/>
    <lineage>
        <taxon>Eukaryota</taxon>
        <taxon>Metazoa</taxon>
        <taxon>Ecdysozoa</taxon>
        <taxon>Nematoda</taxon>
        <taxon>Chromadorea</taxon>
        <taxon>Rhabditida</taxon>
        <taxon>Rhabditina</taxon>
        <taxon>Diplogasteromorpha</taxon>
        <taxon>Diplogasteroidea</taxon>
        <taxon>Neodiplogasteridae</taxon>
        <taxon>Pristionchus</taxon>
    </lineage>
</organism>
<keyword evidence="1" id="KW-1133">Transmembrane helix</keyword>
<evidence type="ECO:0000256" key="1">
    <source>
        <dbReference type="SAM" id="Phobius"/>
    </source>
</evidence>
<feature type="non-terminal residue" evidence="2">
    <location>
        <position position="1"/>
    </location>
</feature>
<comment type="caution">
    <text evidence="2">The sequence shown here is derived from an EMBL/GenBank/DDBJ whole genome shotgun (WGS) entry which is preliminary data.</text>
</comment>
<feature type="transmembrane region" description="Helical" evidence="1">
    <location>
        <begin position="102"/>
        <end position="120"/>
    </location>
</feature>
<name>A0AAV5SJX6_9BILA</name>
<accession>A0AAV5SJX6</accession>
<keyword evidence="1" id="KW-0812">Transmembrane</keyword>
<dbReference type="AlphaFoldDB" id="A0AAV5SJX6"/>
<keyword evidence="1" id="KW-0472">Membrane</keyword>
<keyword evidence="3" id="KW-1185">Reference proteome</keyword>
<protein>
    <submittedName>
        <fullName evidence="2">Uncharacterized protein</fullName>
    </submittedName>
</protein>
<feature type="non-terminal residue" evidence="2">
    <location>
        <position position="153"/>
    </location>
</feature>
<dbReference type="EMBL" id="BTSX01000002">
    <property type="protein sequence ID" value="GMS82433.1"/>
    <property type="molecule type" value="Genomic_DNA"/>
</dbReference>
<reference evidence="2" key="1">
    <citation type="submission" date="2023-10" db="EMBL/GenBank/DDBJ databases">
        <title>Genome assembly of Pristionchus species.</title>
        <authorList>
            <person name="Yoshida K."/>
            <person name="Sommer R.J."/>
        </authorList>
    </citation>
    <scope>NUCLEOTIDE SEQUENCE</scope>
    <source>
        <strain evidence="2">RS0144</strain>
    </source>
</reference>
<dbReference type="Proteomes" id="UP001432027">
    <property type="component" value="Unassembled WGS sequence"/>
</dbReference>
<proteinExistence type="predicted"/>
<evidence type="ECO:0000313" key="3">
    <source>
        <dbReference type="Proteomes" id="UP001432027"/>
    </source>
</evidence>